<dbReference type="OrthoDB" id="187617at2759"/>
<name>A0A9W6Z5Q2_AMBMO</name>
<dbReference type="GO" id="GO:0005685">
    <property type="term" value="C:U1 snRNP"/>
    <property type="evidence" value="ECO:0007669"/>
    <property type="project" value="TreeGrafter"/>
</dbReference>
<dbReference type="SUPFAM" id="SSF81698">
    <property type="entry name" value="FF domain"/>
    <property type="match status" value="2"/>
</dbReference>
<evidence type="ECO:0000256" key="1">
    <source>
        <dbReference type="SAM" id="MobiDB-lite"/>
    </source>
</evidence>
<dbReference type="SMART" id="SM00441">
    <property type="entry name" value="FF"/>
    <property type="match status" value="3"/>
</dbReference>
<keyword evidence="4" id="KW-1185">Reference proteome</keyword>
<dbReference type="Proteomes" id="UP001165063">
    <property type="component" value="Unassembled WGS sequence"/>
</dbReference>
<feature type="compositionally biased region" description="Low complexity" evidence="1">
    <location>
        <begin position="45"/>
        <end position="60"/>
    </location>
</feature>
<evidence type="ECO:0000313" key="3">
    <source>
        <dbReference type="EMBL" id="GMG56360.1"/>
    </source>
</evidence>
<dbReference type="CDD" id="cd00201">
    <property type="entry name" value="WW"/>
    <property type="match status" value="2"/>
</dbReference>
<feature type="domain" description="WW" evidence="2">
    <location>
        <begin position="1"/>
        <end position="30"/>
    </location>
</feature>
<proteinExistence type="predicted"/>
<evidence type="ECO:0000259" key="2">
    <source>
        <dbReference type="PROSITE" id="PS50020"/>
    </source>
</evidence>
<dbReference type="Gene3D" id="1.10.10.440">
    <property type="entry name" value="FF domain"/>
    <property type="match status" value="2"/>
</dbReference>
<feature type="domain" description="WW" evidence="2">
    <location>
        <begin position="80"/>
        <end position="107"/>
    </location>
</feature>
<dbReference type="InterPro" id="IPR036517">
    <property type="entry name" value="FF_domain_sf"/>
</dbReference>
<sequence>MTWEEATDEEGRVYYYNSETQETQWEKPDELVIDSEQADGKDSPTRTTTARAPAEASSEAVNTENPDQEKIDKILAGSHWQRFTTDDNETYYYNENTEESVWELPEEIRRKLELEGVEFEDTGDDKTTNGVTTANGDEELEFPGNSVIKLDLYLQENHESLETLKIEDYRTRVPSSKTDSSDQDDFLAMLKEGEVDSSWPFDKVMNHFITDARYWKIKDVLLRKQLYEIYLIQKTEEEFKLINNSKESYRTTFFEILDKYDIKYYTRWKTCSKLIIDEPIYSLISNKLKKEFFMDYVAKLRLKHDEEKKEKKKEALDKLTEELTSQLTIDSKIHDFIDKYVDYEGLTKLDFITVYESIMNKLELEFNKKYQKNMKLNYRLDRIARENFTNLIQEKFNGVKWLADLKWAGFVSTLKDDERFIELCGHNGTSAIDFYWDLLDKENQILKGEKELVKHVLATANFKVTKTKVGATEPDEKFDEENYAEFVKLISESKDADKVNKDNYKLIYNRLVEEATTAAAIARKRRLDNDESSPAAKKRLTTLGYGAL</sequence>
<dbReference type="SUPFAM" id="SSF51045">
    <property type="entry name" value="WW domain"/>
    <property type="match status" value="2"/>
</dbReference>
<dbReference type="GO" id="GO:0071004">
    <property type="term" value="C:U2-type prespliceosome"/>
    <property type="evidence" value="ECO:0007669"/>
    <property type="project" value="TreeGrafter"/>
</dbReference>
<dbReference type="SMART" id="SM00456">
    <property type="entry name" value="WW"/>
    <property type="match status" value="2"/>
</dbReference>
<dbReference type="GO" id="GO:0045292">
    <property type="term" value="P:mRNA cis splicing, via spliceosome"/>
    <property type="evidence" value="ECO:0007669"/>
    <property type="project" value="InterPro"/>
</dbReference>
<dbReference type="InterPro" id="IPR001202">
    <property type="entry name" value="WW_dom"/>
</dbReference>
<feature type="region of interest" description="Disordered" evidence="1">
    <location>
        <begin position="1"/>
        <end position="67"/>
    </location>
</feature>
<evidence type="ECO:0000313" key="4">
    <source>
        <dbReference type="Proteomes" id="UP001165063"/>
    </source>
</evidence>
<dbReference type="Gene3D" id="2.20.70.10">
    <property type="match status" value="2"/>
</dbReference>
<dbReference type="PANTHER" id="PTHR11864:SF0">
    <property type="entry name" value="PRP40 PRE-MRNA PROCESSING FACTOR 40 HOMOLOG A (YEAST)"/>
    <property type="match status" value="1"/>
</dbReference>
<accession>A0A9W6Z5Q2</accession>
<comment type="caution">
    <text evidence="3">The sequence shown here is derived from an EMBL/GenBank/DDBJ whole genome shotgun (WGS) entry which is preliminary data.</text>
</comment>
<organism evidence="3 4">
    <name type="scientific">Ambrosiozyma monospora</name>
    <name type="common">Yeast</name>
    <name type="synonym">Endomycopsis monosporus</name>
    <dbReference type="NCBI Taxonomy" id="43982"/>
    <lineage>
        <taxon>Eukaryota</taxon>
        <taxon>Fungi</taxon>
        <taxon>Dikarya</taxon>
        <taxon>Ascomycota</taxon>
        <taxon>Saccharomycotina</taxon>
        <taxon>Pichiomycetes</taxon>
        <taxon>Pichiales</taxon>
        <taxon>Pichiaceae</taxon>
        <taxon>Ambrosiozyma</taxon>
    </lineage>
</organism>
<dbReference type="InterPro" id="IPR039726">
    <property type="entry name" value="Prp40-like"/>
</dbReference>
<dbReference type="InterPro" id="IPR036020">
    <property type="entry name" value="WW_dom_sf"/>
</dbReference>
<reference evidence="3" key="1">
    <citation type="submission" date="2023-04" db="EMBL/GenBank/DDBJ databases">
        <title>Ambrosiozyma monospora NBRC 1965.</title>
        <authorList>
            <person name="Ichikawa N."/>
            <person name="Sato H."/>
            <person name="Tonouchi N."/>
        </authorList>
    </citation>
    <scope>NUCLEOTIDE SEQUENCE</scope>
    <source>
        <strain evidence="3">NBRC 1965</strain>
    </source>
</reference>
<protein>
    <submittedName>
        <fullName evidence="3">Unnamed protein product</fullName>
    </submittedName>
</protein>
<dbReference type="PROSITE" id="PS01159">
    <property type="entry name" value="WW_DOMAIN_1"/>
    <property type="match status" value="1"/>
</dbReference>
<dbReference type="Pfam" id="PF01846">
    <property type="entry name" value="FF"/>
    <property type="match status" value="2"/>
</dbReference>
<dbReference type="PROSITE" id="PS50020">
    <property type="entry name" value="WW_DOMAIN_2"/>
    <property type="match status" value="2"/>
</dbReference>
<dbReference type="AlphaFoldDB" id="A0A9W6Z5Q2"/>
<gene>
    <name evidence="3" type="ORF">Amon01_000842700</name>
</gene>
<dbReference type="InterPro" id="IPR002713">
    <property type="entry name" value="FF_domain"/>
</dbReference>
<dbReference type="PANTHER" id="PTHR11864">
    <property type="entry name" value="PRE-MRNA-PROCESSING PROTEIN PRP40"/>
    <property type="match status" value="1"/>
</dbReference>
<dbReference type="GO" id="GO:0003723">
    <property type="term" value="F:RNA binding"/>
    <property type="evidence" value="ECO:0007669"/>
    <property type="project" value="TreeGrafter"/>
</dbReference>
<dbReference type="EMBL" id="BSXU01007472">
    <property type="protein sequence ID" value="GMG56360.1"/>
    <property type="molecule type" value="Genomic_DNA"/>
</dbReference>
<dbReference type="Pfam" id="PF00397">
    <property type="entry name" value="WW"/>
    <property type="match status" value="2"/>
</dbReference>